<reference evidence="2 3" key="1">
    <citation type="journal article" date="2018" name="Plant J.">
        <title>Genome sequences of Chlorella sorokiniana UTEX 1602 and Micractinium conductrix SAG 241.80: implications to maltose excretion by a green alga.</title>
        <authorList>
            <person name="Arriola M.B."/>
            <person name="Velmurugan N."/>
            <person name="Zhang Y."/>
            <person name="Plunkett M.H."/>
            <person name="Hondzo H."/>
            <person name="Barney B.M."/>
        </authorList>
    </citation>
    <scope>NUCLEOTIDE SEQUENCE [LARGE SCALE GENOMIC DNA]</scope>
    <source>
        <strain evidence="2 3">SAG 241.80</strain>
    </source>
</reference>
<dbReference type="AlphaFoldDB" id="A0A2P6V0L6"/>
<proteinExistence type="predicted"/>
<feature type="signal peptide" evidence="1">
    <location>
        <begin position="1"/>
        <end position="22"/>
    </location>
</feature>
<protein>
    <submittedName>
        <fullName evidence="2">AP superfamily</fullName>
    </submittedName>
</protein>
<evidence type="ECO:0000313" key="2">
    <source>
        <dbReference type="EMBL" id="PSC67629.1"/>
    </source>
</evidence>
<dbReference type="Proteomes" id="UP000239649">
    <property type="component" value="Unassembled WGS sequence"/>
</dbReference>
<evidence type="ECO:0000313" key="3">
    <source>
        <dbReference type="Proteomes" id="UP000239649"/>
    </source>
</evidence>
<feature type="chain" id="PRO_5015108717" evidence="1">
    <location>
        <begin position="23"/>
        <end position="161"/>
    </location>
</feature>
<accession>A0A2P6V0L6</accession>
<organism evidence="2 3">
    <name type="scientific">Micractinium conductrix</name>
    <dbReference type="NCBI Taxonomy" id="554055"/>
    <lineage>
        <taxon>Eukaryota</taxon>
        <taxon>Viridiplantae</taxon>
        <taxon>Chlorophyta</taxon>
        <taxon>core chlorophytes</taxon>
        <taxon>Trebouxiophyceae</taxon>
        <taxon>Chlorellales</taxon>
        <taxon>Chlorellaceae</taxon>
        <taxon>Chlorella clade</taxon>
        <taxon>Micractinium</taxon>
    </lineage>
</organism>
<dbReference type="EMBL" id="LHPF02000052">
    <property type="protein sequence ID" value="PSC67629.1"/>
    <property type="molecule type" value="Genomic_DNA"/>
</dbReference>
<keyword evidence="3" id="KW-1185">Reference proteome</keyword>
<sequence length="161" mass="17112">MARQLLSLTLVGYLLASGAVHASSLHSSGQRKLLQHRAVESAAGALNSHLRDAVGTAFRSTTYSGEGTLAEALDDASDEIRASAQLSELRAALQTARSAADIAGSSTREAHRSTLNLVRQAVADSLYSTLGDYLPEGELESPREQWSARVEALVHELLLDS</sequence>
<gene>
    <name evidence="2" type="ORF">C2E20_8712</name>
</gene>
<keyword evidence="1" id="KW-0732">Signal</keyword>
<evidence type="ECO:0000256" key="1">
    <source>
        <dbReference type="SAM" id="SignalP"/>
    </source>
</evidence>
<name>A0A2P6V0L6_9CHLO</name>
<comment type="caution">
    <text evidence="2">The sequence shown here is derived from an EMBL/GenBank/DDBJ whole genome shotgun (WGS) entry which is preliminary data.</text>
</comment>